<comment type="similarity">
    <text evidence="2">Belongs to the YkuD family.</text>
</comment>
<dbReference type="GO" id="GO:0018104">
    <property type="term" value="P:peptidoglycan-protein cross-linking"/>
    <property type="evidence" value="ECO:0007669"/>
    <property type="project" value="TreeGrafter"/>
</dbReference>
<dbReference type="PROSITE" id="PS52029">
    <property type="entry name" value="LD_TPASE"/>
    <property type="match status" value="1"/>
</dbReference>
<dbReference type="Proteomes" id="UP000253426">
    <property type="component" value="Unassembled WGS sequence"/>
</dbReference>
<keyword evidence="5 8" id="KW-0573">Peptidoglycan synthesis</keyword>
<dbReference type="RefSeq" id="WP_113957374.1">
    <property type="nucleotide sequence ID" value="NZ_QNRR01000002.1"/>
</dbReference>
<dbReference type="Gene3D" id="1.25.40.20">
    <property type="entry name" value="Ankyrin repeat-containing domain"/>
    <property type="match status" value="2"/>
</dbReference>
<dbReference type="GO" id="GO:0016740">
    <property type="term" value="F:transferase activity"/>
    <property type="evidence" value="ECO:0007669"/>
    <property type="project" value="UniProtKB-KW"/>
</dbReference>
<gene>
    <name evidence="11" type="ORF">DES53_102186</name>
</gene>
<dbReference type="Pfam" id="PF00023">
    <property type="entry name" value="Ank"/>
    <property type="match status" value="1"/>
</dbReference>
<keyword evidence="7" id="KW-0040">ANK repeat</keyword>
<dbReference type="Gene3D" id="2.40.440.10">
    <property type="entry name" value="L,D-transpeptidase catalytic domain-like"/>
    <property type="match status" value="1"/>
</dbReference>
<evidence type="ECO:0000313" key="12">
    <source>
        <dbReference type="Proteomes" id="UP000253426"/>
    </source>
</evidence>
<evidence type="ECO:0000256" key="6">
    <source>
        <dbReference type="ARBA" id="ARBA00023316"/>
    </source>
</evidence>
<dbReference type="Pfam" id="PF12796">
    <property type="entry name" value="Ank_2"/>
    <property type="match status" value="1"/>
</dbReference>
<reference evidence="11 12" key="1">
    <citation type="submission" date="2018-06" db="EMBL/GenBank/DDBJ databases">
        <title>Genomic Encyclopedia of Type Strains, Phase IV (KMG-IV): sequencing the most valuable type-strain genomes for metagenomic binning, comparative biology and taxonomic classification.</title>
        <authorList>
            <person name="Goeker M."/>
        </authorList>
    </citation>
    <scope>NUCLEOTIDE SEQUENCE [LARGE SCALE GENOMIC DNA]</scope>
    <source>
        <strain evidence="11 12">DSM 25532</strain>
    </source>
</reference>
<dbReference type="GO" id="GO:0005576">
    <property type="term" value="C:extracellular region"/>
    <property type="evidence" value="ECO:0007669"/>
    <property type="project" value="TreeGrafter"/>
</dbReference>
<feature type="repeat" description="ANK" evidence="7">
    <location>
        <begin position="193"/>
        <end position="225"/>
    </location>
</feature>
<evidence type="ECO:0000256" key="9">
    <source>
        <dbReference type="SAM" id="MobiDB-lite"/>
    </source>
</evidence>
<dbReference type="PROSITE" id="PS50297">
    <property type="entry name" value="ANK_REP_REGION"/>
    <property type="match status" value="1"/>
</dbReference>
<dbReference type="InterPro" id="IPR005490">
    <property type="entry name" value="LD_TPept_cat_dom"/>
</dbReference>
<dbReference type="EMBL" id="QNRR01000002">
    <property type="protein sequence ID" value="RBP45804.1"/>
    <property type="molecule type" value="Genomic_DNA"/>
</dbReference>
<dbReference type="CDD" id="cd16913">
    <property type="entry name" value="YkuD_like"/>
    <property type="match status" value="1"/>
</dbReference>
<dbReference type="SUPFAM" id="SSF141523">
    <property type="entry name" value="L,D-transpeptidase catalytic domain-like"/>
    <property type="match status" value="1"/>
</dbReference>
<name>A0A366HSA4_9BACT</name>
<dbReference type="AlphaFoldDB" id="A0A366HSA4"/>
<evidence type="ECO:0000256" key="3">
    <source>
        <dbReference type="ARBA" id="ARBA00022679"/>
    </source>
</evidence>
<proteinExistence type="inferred from homology"/>
<evidence type="ECO:0000256" key="8">
    <source>
        <dbReference type="PROSITE-ProRule" id="PRU01373"/>
    </source>
</evidence>
<feature type="active site" description="Proton donor/acceptor" evidence="8">
    <location>
        <position position="329"/>
    </location>
</feature>
<keyword evidence="6 8" id="KW-0961">Cell wall biogenesis/degradation</keyword>
<dbReference type="PROSITE" id="PS50088">
    <property type="entry name" value="ANK_REPEAT"/>
    <property type="match status" value="2"/>
</dbReference>
<comment type="caution">
    <text evidence="11">The sequence shown here is derived from an EMBL/GenBank/DDBJ whole genome shotgun (WGS) entry which is preliminary data.</text>
</comment>
<evidence type="ECO:0000259" key="10">
    <source>
        <dbReference type="PROSITE" id="PS52029"/>
    </source>
</evidence>
<dbReference type="InterPro" id="IPR002110">
    <property type="entry name" value="Ankyrin_rpt"/>
</dbReference>
<dbReference type="GO" id="GO:0071555">
    <property type="term" value="P:cell wall organization"/>
    <property type="evidence" value="ECO:0007669"/>
    <property type="project" value="UniProtKB-UniRule"/>
</dbReference>
<dbReference type="UniPathway" id="UPA00219"/>
<evidence type="ECO:0000256" key="1">
    <source>
        <dbReference type="ARBA" id="ARBA00004752"/>
    </source>
</evidence>
<evidence type="ECO:0000256" key="2">
    <source>
        <dbReference type="ARBA" id="ARBA00005992"/>
    </source>
</evidence>
<sequence>MRSRLFTATPLTLFLALGMSEVSEVKGAGETPTSPVPKAEAVPEAVLQNSNPAGPPVVETRRAIVEVPQQDTSPTIYDAVVSGDAELVDKLLRTGTSGQMVTSSGDTPLCQALRAGRPDIAINLVLHGADPNTPGLGKHTPVALASLRRHPTLLQVLLEAGGDPNKAFGSPVSAEFLTLVPDGYLRSEMKREHRVTPLMAASARGDVEAVTLLLKHGADRGIATQPRYRYALNFAADRRYLYVMRLLLGRSPDTEPHILITINLRDQKAKLEVEGKLMLETKISTGRRGYETPAGRYVITNKYKDWTSTIYKVPMPYFLRLNCSAIGLHSGYVTGRPASHGCIRLPHEMAKKFFSMTTVGDEVIIEH</sequence>
<organism evidence="11 12">
    <name type="scientific">Roseimicrobium gellanilyticum</name>
    <dbReference type="NCBI Taxonomy" id="748857"/>
    <lineage>
        <taxon>Bacteria</taxon>
        <taxon>Pseudomonadati</taxon>
        <taxon>Verrucomicrobiota</taxon>
        <taxon>Verrucomicrobiia</taxon>
        <taxon>Verrucomicrobiales</taxon>
        <taxon>Verrucomicrobiaceae</taxon>
        <taxon>Roseimicrobium</taxon>
    </lineage>
</organism>
<dbReference type="GO" id="GO:0008360">
    <property type="term" value="P:regulation of cell shape"/>
    <property type="evidence" value="ECO:0007669"/>
    <property type="project" value="UniProtKB-UniRule"/>
</dbReference>
<dbReference type="InterPro" id="IPR050979">
    <property type="entry name" value="LD-transpeptidase"/>
</dbReference>
<keyword evidence="3" id="KW-0808">Transferase</keyword>
<dbReference type="SUPFAM" id="SSF48403">
    <property type="entry name" value="Ankyrin repeat"/>
    <property type="match status" value="1"/>
</dbReference>
<dbReference type="GO" id="GO:0071972">
    <property type="term" value="F:peptidoglycan L,D-transpeptidase activity"/>
    <property type="evidence" value="ECO:0007669"/>
    <property type="project" value="TreeGrafter"/>
</dbReference>
<feature type="repeat" description="ANK" evidence="7">
    <location>
        <begin position="104"/>
        <end position="136"/>
    </location>
</feature>
<evidence type="ECO:0000256" key="5">
    <source>
        <dbReference type="ARBA" id="ARBA00022984"/>
    </source>
</evidence>
<dbReference type="InterPro" id="IPR036770">
    <property type="entry name" value="Ankyrin_rpt-contain_sf"/>
</dbReference>
<dbReference type="Pfam" id="PF03734">
    <property type="entry name" value="YkuD"/>
    <property type="match status" value="1"/>
</dbReference>
<feature type="domain" description="L,D-TPase catalytic" evidence="10">
    <location>
        <begin position="258"/>
        <end position="366"/>
    </location>
</feature>
<keyword evidence="4 8" id="KW-0133">Cell shape</keyword>
<accession>A0A366HSA4</accession>
<dbReference type="SMART" id="SM00248">
    <property type="entry name" value="ANK"/>
    <property type="match status" value="4"/>
</dbReference>
<evidence type="ECO:0000256" key="7">
    <source>
        <dbReference type="PROSITE-ProRule" id="PRU00023"/>
    </source>
</evidence>
<protein>
    <submittedName>
        <fullName evidence="11">Ankyrin repeat protein</fullName>
    </submittedName>
</protein>
<dbReference type="PANTHER" id="PTHR30582:SF2">
    <property type="entry name" value="L,D-TRANSPEPTIDASE YCIB-RELATED"/>
    <property type="match status" value="1"/>
</dbReference>
<evidence type="ECO:0000313" key="11">
    <source>
        <dbReference type="EMBL" id="RBP45804.1"/>
    </source>
</evidence>
<comment type="pathway">
    <text evidence="1 8">Cell wall biogenesis; peptidoglycan biosynthesis.</text>
</comment>
<keyword evidence="12" id="KW-1185">Reference proteome</keyword>
<dbReference type="PANTHER" id="PTHR30582">
    <property type="entry name" value="L,D-TRANSPEPTIDASE"/>
    <property type="match status" value="1"/>
</dbReference>
<feature type="active site" description="Nucleophile" evidence="8">
    <location>
        <position position="342"/>
    </location>
</feature>
<dbReference type="OrthoDB" id="189120at2"/>
<dbReference type="InterPro" id="IPR038063">
    <property type="entry name" value="Transpep_catalytic_dom"/>
</dbReference>
<feature type="region of interest" description="Disordered" evidence="9">
    <location>
        <begin position="26"/>
        <end position="55"/>
    </location>
</feature>
<evidence type="ECO:0000256" key="4">
    <source>
        <dbReference type="ARBA" id="ARBA00022960"/>
    </source>
</evidence>